<name>A0ACC0HTI3_9ERIC</name>
<dbReference type="Proteomes" id="UP001060215">
    <property type="component" value="Chromosome 4"/>
</dbReference>
<evidence type="ECO:0000313" key="1">
    <source>
        <dbReference type="EMBL" id="KAI8016471.1"/>
    </source>
</evidence>
<gene>
    <name evidence="1" type="ORF">LOK49_LG05G00577</name>
</gene>
<proteinExistence type="predicted"/>
<protein>
    <submittedName>
        <fullName evidence="1">Uncharacterized protein</fullName>
    </submittedName>
</protein>
<sequence length="98" mass="10847">MCKFWCFLICKRWLSYNFCLIIAISGGNSATGAIAGGVAAGAALLFAAPPFGFAWWRRRKPHENSEHLGDKPTTQVEVWVDVTSCEKQLLELLDVVNC</sequence>
<organism evidence="1 2">
    <name type="scientific">Camellia lanceoleosa</name>
    <dbReference type="NCBI Taxonomy" id="1840588"/>
    <lineage>
        <taxon>Eukaryota</taxon>
        <taxon>Viridiplantae</taxon>
        <taxon>Streptophyta</taxon>
        <taxon>Embryophyta</taxon>
        <taxon>Tracheophyta</taxon>
        <taxon>Spermatophyta</taxon>
        <taxon>Magnoliopsida</taxon>
        <taxon>eudicotyledons</taxon>
        <taxon>Gunneridae</taxon>
        <taxon>Pentapetalae</taxon>
        <taxon>asterids</taxon>
        <taxon>Ericales</taxon>
        <taxon>Theaceae</taxon>
        <taxon>Camellia</taxon>
    </lineage>
</organism>
<keyword evidence="2" id="KW-1185">Reference proteome</keyword>
<accession>A0ACC0HTI3</accession>
<reference evidence="1 2" key="1">
    <citation type="journal article" date="2022" name="Plant J.">
        <title>Chromosome-level genome of Camellia lanceoleosa provides a valuable resource for understanding genome evolution and self-incompatibility.</title>
        <authorList>
            <person name="Gong W."/>
            <person name="Xiao S."/>
            <person name="Wang L."/>
            <person name="Liao Z."/>
            <person name="Chang Y."/>
            <person name="Mo W."/>
            <person name="Hu G."/>
            <person name="Li W."/>
            <person name="Zhao G."/>
            <person name="Zhu H."/>
            <person name="Hu X."/>
            <person name="Ji K."/>
            <person name="Xiang X."/>
            <person name="Song Q."/>
            <person name="Yuan D."/>
            <person name="Jin S."/>
            <person name="Zhang L."/>
        </authorList>
    </citation>
    <scope>NUCLEOTIDE SEQUENCE [LARGE SCALE GENOMIC DNA]</scope>
    <source>
        <strain evidence="1">SQ_2022a</strain>
    </source>
</reference>
<dbReference type="EMBL" id="CM045761">
    <property type="protein sequence ID" value="KAI8016471.1"/>
    <property type="molecule type" value="Genomic_DNA"/>
</dbReference>
<comment type="caution">
    <text evidence="1">The sequence shown here is derived from an EMBL/GenBank/DDBJ whole genome shotgun (WGS) entry which is preliminary data.</text>
</comment>
<evidence type="ECO:0000313" key="2">
    <source>
        <dbReference type="Proteomes" id="UP001060215"/>
    </source>
</evidence>